<protein>
    <submittedName>
        <fullName evidence="9">Serine protease AprX</fullName>
        <ecNumber evidence="9">3.4.21.-</ecNumber>
    </submittedName>
</protein>
<dbReference type="AlphaFoldDB" id="A0A7W7Y082"/>
<dbReference type="PANTHER" id="PTHR43806:SF11">
    <property type="entry name" value="CEREVISIN-RELATED"/>
    <property type="match status" value="1"/>
</dbReference>
<name>A0A7W7Y082_9GAMM</name>
<sequence length="817" mass="85775">MRFSAIAVGMLASGLALAEARLDPALVEKLGAVLPSEPLEVVIAFAQDGPLTAAQRQALETLGIRQGVQFHSLPIAGALATPAQVQALAARDDVTSIYLNHPLRYFNAEARQISGVERLQAAPQDFGRAIPYTGAGVTAVINDSGIDATHADLSYGSHVVENVQGLTNLRALFAFGPVTYLEGQYNTDTNSGHGTHCAGSFGGTGARSGGLYRGVAPGADIVGYGSGGGLFILDAIGGFDYAITHQFSFDAPIRVISNSWGSSGRFDPANPVNIASYAAYKRGITAVFAAGNDGPGEDTHNPYAQAPWVISVGAGTKDGRLVDFSSRGKRGESGTFTMHDGREWTYVNEPTIVATGVDVVSTRASTNLTANGLTDDLELAPEHLPFYTMISGTSMATPHVAGIVALMLEANPALTSDQIKDILRRTATNMTAHASWEVGAGHVDAYAAVAEAAGLRSDHGRTVNALRSFNSNALLKPGASMPFAIDFSPVGPTGSMSFEVGPQTAWITARAVVDANTVAVVLIDPDGERYGSSIALPLLGDTVVASAPAKPGTWTLTVRGFGSVSGVALDPLRVTNGYGAPGTIEGTLSFLDSAGFSGLDDVAATHPARGAIELGVSRRLVDGYSDRKFRPDQTLRRSELAQYLTMGANLRQRLPLAGVPSFPDLSPNSFAYPFAEAAVARGAVLRNLGQDQDGPMQLINGAFRPNHGVTRLDLAYALVQSLALQDQARAFSGELSAFYDGKRVPLKDADKIPAALRGYVQLALDAGVINARFALEQGPFDLQPKLVAYFDPTVGVTRAAYAVAAGRFAEQYRNPRP</sequence>
<feature type="signal peptide" evidence="7">
    <location>
        <begin position="1"/>
        <end position="18"/>
    </location>
</feature>
<feature type="active site" description="Charge relay system" evidence="5 6">
    <location>
        <position position="143"/>
    </location>
</feature>
<dbReference type="PROSITE" id="PS51892">
    <property type="entry name" value="SUBTILASE"/>
    <property type="match status" value="1"/>
</dbReference>
<feature type="active site" description="Charge relay system" evidence="5 6">
    <location>
        <position position="193"/>
    </location>
</feature>
<dbReference type="InterPro" id="IPR015500">
    <property type="entry name" value="Peptidase_S8_subtilisin-rel"/>
</dbReference>
<dbReference type="EMBL" id="JACHHX010000009">
    <property type="protein sequence ID" value="MBB5015695.1"/>
    <property type="molecule type" value="Genomic_DNA"/>
</dbReference>
<proteinExistence type="inferred from homology"/>
<evidence type="ECO:0000256" key="1">
    <source>
        <dbReference type="ARBA" id="ARBA00011073"/>
    </source>
</evidence>
<dbReference type="InterPro" id="IPR001119">
    <property type="entry name" value="SLH_dom"/>
</dbReference>
<accession>A0A7W7Y082</accession>
<keyword evidence="4 6" id="KW-0720">Serine protease</keyword>
<dbReference type="Proteomes" id="UP000519004">
    <property type="component" value="Unassembled WGS sequence"/>
</dbReference>
<organism evidence="9 10">
    <name type="scientific">Rehaibacterium terrae</name>
    <dbReference type="NCBI Taxonomy" id="1341696"/>
    <lineage>
        <taxon>Bacteria</taxon>
        <taxon>Pseudomonadati</taxon>
        <taxon>Pseudomonadota</taxon>
        <taxon>Gammaproteobacteria</taxon>
        <taxon>Lysobacterales</taxon>
        <taxon>Lysobacteraceae</taxon>
        <taxon>Rehaibacterium</taxon>
    </lineage>
</organism>
<evidence type="ECO:0000256" key="2">
    <source>
        <dbReference type="ARBA" id="ARBA00022670"/>
    </source>
</evidence>
<feature type="active site" description="Charge relay system" evidence="5 6">
    <location>
        <position position="394"/>
    </location>
</feature>
<feature type="domain" description="SLH" evidence="8">
    <location>
        <begin position="595"/>
        <end position="658"/>
    </location>
</feature>
<dbReference type="PROSITE" id="PS00138">
    <property type="entry name" value="SUBTILASE_SER"/>
    <property type="match status" value="1"/>
</dbReference>
<dbReference type="RefSeq" id="WP_246417170.1">
    <property type="nucleotide sequence ID" value="NZ_JACHHX010000009.1"/>
</dbReference>
<dbReference type="GO" id="GO:0004252">
    <property type="term" value="F:serine-type endopeptidase activity"/>
    <property type="evidence" value="ECO:0007669"/>
    <property type="project" value="UniProtKB-UniRule"/>
</dbReference>
<evidence type="ECO:0000256" key="7">
    <source>
        <dbReference type="SAM" id="SignalP"/>
    </source>
</evidence>
<dbReference type="Gene3D" id="3.40.50.200">
    <property type="entry name" value="Peptidase S8/S53 domain"/>
    <property type="match status" value="1"/>
</dbReference>
<evidence type="ECO:0000313" key="10">
    <source>
        <dbReference type="Proteomes" id="UP000519004"/>
    </source>
</evidence>
<dbReference type="InterPro" id="IPR036852">
    <property type="entry name" value="Peptidase_S8/S53_dom_sf"/>
</dbReference>
<comment type="caution">
    <text evidence="9">The sequence shown here is derived from an EMBL/GenBank/DDBJ whole genome shotgun (WGS) entry which is preliminary data.</text>
</comment>
<comment type="similarity">
    <text evidence="1 6">Belongs to the peptidase S8 family.</text>
</comment>
<dbReference type="SUPFAM" id="SSF52743">
    <property type="entry name" value="Subtilisin-like"/>
    <property type="match status" value="1"/>
</dbReference>
<keyword evidence="3 6" id="KW-0378">Hydrolase</keyword>
<dbReference type="InterPro" id="IPR000209">
    <property type="entry name" value="Peptidase_S8/S53_dom"/>
</dbReference>
<dbReference type="EC" id="3.4.21.-" evidence="9"/>
<gene>
    <name evidence="9" type="ORF">HNQ58_001599</name>
</gene>
<dbReference type="PRINTS" id="PR00723">
    <property type="entry name" value="SUBTILISIN"/>
</dbReference>
<keyword evidence="7" id="KW-0732">Signal</keyword>
<dbReference type="PROSITE" id="PS51272">
    <property type="entry name" value="SLH"/>
    <property type="match status" value="2"/>
</dbReference>
<dbReference type="GO" id="GO:0006508">
    <property type="term" value="P:proteolysis"/>
    <property type="evidence" value="ECO:0007669"/>
    <property type="project" value="UniProtKB-KW"/>
</dbReference>
<keyword evidence="2 6" id="KW-0645">Protease</keyword>
<feature type="chain" id="PRO_5031104827" evidence="7">
    <location>
        <begin position="19"/>
        <end position="817"/>
    </location>
</feature>
<keyword evidence="10" id="KW-1185">Reference proteome</keyword>
<evidence type="ECO:0000256" key="4">
    <source>
        <dbReference type="ARBA" id="ARBA00022825"/>
    </source>
</evidence>
<dbReference type="InterPro" id="IPR023828">
    <property type="entry name" value="Peptidase_S8_Ser-AS"/>
</dbReference>
<evidence type="ECO:0000313" key="9">
    <source>
        <dbReference type="EMBL" id="MBB5015695.1"/>
    </source>
</evidence>
<evidence type="ECO:0000256" key="5">
    <source>
        <dbReference type="PIRSR" id="PIRSR615500-1"/>
    </source>
</evidence>
<evidence type="ECO:0000259" key="8">
    <source>
        <dbReference type="PROSITE" id="PS51272"/>
    </source>
</evidence>
<dbReference type="PANTHER" id="PTHR43806">
    <property type="entry name" value="PEPTIDASE S8"/>
    <property type="match status" value="1"/>
</dbReference>
<reference evidence="9 10" key="1">
    <citation type="submission" date="2020-08" db="EMBL/GenBank/DDBJ databases">
        <title>Genomic Encyclopedia of Type Strains, Phase IV (KMG-IV): sequencing the most valuable type-strain genomes for metagenomic binning, comparative biology and taxonomic classification.</title>
        <authorList>
            <person name="Goeker M."/>
        </authorList>
    </citation>
    <scope>NUCLEOTIDE SEQUENCE [LARGE SCALE GENOMIC DNA]</scope>
    <source>
        <strain evidence="9 10">DSM 25897</strain>
    </source>
</reference>
<evidence type="ECO:0000256" key="6">
    <source>
        <dbReference type="PROSITE-ProRule" id="PRU01240"/>
    </source>
</evidence>
<dbReference type="Pfam" id="PF00395">
    <property type="entry name" value="SLH"/>
    <property type="match status" value="1"/>
</dbReference>
<dbReference type="InterPro" id="IPR050131">
    <property type="entry name" value="Peptidase_S8_subtilisin-like"/>
</dbReference>
<evidence type="ECO:0000256" key="3">
    <source>
        <dbReference type="ARBA" id="ARBA00022801"/>
    </source>
</evidence>
<dbReference type="Pfam" id="PF00082">
    <property type="entry name" value="Peptidase_S8"/>
    <property type="match status" value="1"/>
</dbReference>
<feature type="domain" description="SLH" evidence="8">
    <location>
        <begin position="659"/>
        <end position="732"/>
    </location>
</feature>